<name>A0A7M5VBT2_9CNID</name>
<evidence type="ECO:0000313" key="2">
    <source>
        <dbReference type="Proteomes" id="UP000594262"/>
    </source>
</evidence>
<dbReference type="EnsemblMetazoa" id="CLYHEMT009768.1">
    <property type="protein sequence ID" value="CLYHEMP009768.1"/>
    <property type="gene ID" value="CLYHEMG009768"/>
</dbReference>
<reference evidence="1" key="1">
    <citation type="submission" date="2021-01" db="UniProtKB">
        <authorList>
            <consortium name="EnsemblMetazoa"/>
        </authorList>
    </citation>
    <scope>IDENTIFICATION</scope>
</reference>
<dbReference type="AlphaFoldDB" id="A0A7M5VBT2"/>
<protein>
    <submittedName>
        <fullName evidence="1">Uncharacterized protein</fullName>
    </submittedName>
</protein>
<organism evidence="1 2">
    <name type="scientific">Clytia hemisphaerica</name>
    <dbReference type="NCBI Taxonomy" id="252671"/>
    <lineage>
        <taxon>Eukaryota</taxon>
        <taxon>Metazoa</taxon>
        <taxon>Cnidaria</taxon>
        <taxon>Hydrozoa</taxon>
        <taxon>Hydroidolina</taxon>
        <taxon>Leptothecata</taxon>
        <taxon>Obeliida</taxon>
        <taxon>Clytiidae</taxon>
        <taxon>Clytia</taxon>
    </lineage>
</organism>
<proteinExistence type="predicted"/>
<keyword evidence="2" id="KW-1185">Reference proteome</keyword>
<accession>A0A7M5VBT2</accession>
<sequence>QNKGNSGTSACKNERLKRMESFKYSRILFWILSGFIISTIESNKCKKKEPKNHHGVQPFIVIGQEEEEFKENLLRAIIPQMSTEWIVQFKFKLTAAHTHIKVKCNLIHLSQSGAGETYGDRTPSVYVYKETMEMRIFTAINGKHKYKGYTVQYGIDYNVEIHQRYKSGGKYTFFIIINGKRIMKTVNTQAEQFYDVKVYASNLWEPACNGTISDFKITNFL</sequence>
<evidence type="ECO:0000313" key="1">
    <source>
        <dbReference type="EnsemblMetazoa" id="CLYHEMP009768.1"/>
    </source>
</evidence>
<dbReference type="Proteomes" id="UP000594262">
    <property type="component" value="Unplaced"/>
</dbReference>